<dbReference type="RefSeq" id="XP_004034558.1">
    <property type="nucleotide sequence ID" value="XM_004034510.1"/>
</dbReference>
<dbReference type="eggNOG" id="ENOG502SQ1P">
    <property type="taxonomic scope" value="Eukaryota"/>
</dbReference>
<dbReference type="Proteomes" id="UP000008983">
    <property type="component" value="Unassembled WGS sequence"/>
</dbReference>
<organism evidence="1 2">
    <name type="scientific">Ichthyophthirius multifiliis</name>
    <name type="common">White spot disease agent</name>
    <name type="synonym">Ich</name>
    <dbReference type="NCBI Taxonomy" id="5932"/>
    <lineage>
        <taxon>Eukaryota</taxon>
        <taxon>Sar</taxon>
        <taxon>Alveolata</taxon>
        <taxon>Ciliophora</taxon>
        <taxon>Intramacronucleata</taxon>
        <taxon>Oligohymenophorea</taxon>
        <taxon>Hymenostomatida</taxon>
        <taxon>Ophryoglenina</taxon>
        <taxon>Ichthyophthirius</taxon>
    </lineage>
</organism>
<dbReference type="InParanoid" id="G0QUM6"/>
<name>G0QUM6_ICHMU</name>
<dbReference type="EMBL" id="GL983917">
    <property type="protein sequence ID" value="EGR31072.1"/>
    <property type="molecule type" value="Genomic_DNA"/>
</dbReference>
<dbReference type="AlphaFoldDB" id="G0QUM6"/>
<dbReference type="GeneID" id="14907230"/>
<evidence type="ECO:0000313" key="2">
    <source>
        <dbReference type="Proteomes" id="UP000008983"/>
    </source>
</evidence>
<protein>
    <submittedName>
        <fullName evidence="1">Uncharacterized protein</fullName>
    </submittedName>
</protein>
<dbReference type="OrthoDB" id="284301at2759"/>
<reference evidence="1 2" key="1">
    <citation type="submission" date="2011-07" db="EMBL/GenBank/DDBJ databases">
        <authorList>
            <person name="Coyne R."/>
            <person name="Brami D."/>
            <person name="Johnson J."/>
            <person name="Hostetler J."/>
            <person name="Hannick L."/>
            <person name="Clark T."/>
            <person name="Cassidy-Hanley D."/>
            <person name="Inman J."/>
        </authorList>
    </citation>
    <scope>NUCLEOTIDE SEQUENCE [LARGE SCALE GENOMIC DNA]</scope>
    <source>
        <strain evidence="1 2">G5</strain>
    </source>
</reference>
<keyword evidence="2" id="KW-1185">Reference proteome</keyword>
<accession>G0QUM6</accession>
<proteinExistence type="predicted"/>
<gene>
    <name evidence="1" type="ORF">IMG5_117970</name>
</gene>
<sequence length="207" mass="23561">MSLLVINGANKVSQGLIRHFHSTGVYENIVCADLFPNYHSLESYLQFKDTLSSNIQTKLKEVKLLDKNELEYQVSKASHVVYVTHDYYLNVPCKLSLLKNVAQVCNQSKIKNFTAVSLIEYLHYGENHPLEVAEKAINEAQRIAPNLIELKTDLTFGLDSGVVNELFSHQQHGNISDLGVFTEIEFSKFYTQGSVDFKNFKKNHAYK</sequence>
<evidence type="ECO:0000313" key="1">
    <source>
        <dbReference type="EMBL" id="EGR31072.1"/>
    </source>
</evidence>